<evidence type="ECO:0000313" key="5">
    <source>
        <dbReference type="Proteomes" id="UP000186309"/>
    </source>
</evidence>
<dbReference type="OrthoDB" id="9815825at2"/>
<name>A0A1U7CQK7_9BACT</name>
<dbReference type="InterPro" id="IPR000683">
    <property type="entry name" value="Gfo/Idh/MocA-like_OxRdtase_N"/>
</dbReference>
<dbReference type="SUPFAM" id="SSF55347">
    <property type="entry name" value="Glyceraldehyde-3-phosphate dehydrogenase-like, C-terminal domain"/>
    <property type="match status" value="1"/>
</dbReference>
<keyword evidence="5" id="KW-1185">Reference proteome</keyword>
<sequence>MATSVLRIGIAGCGQAARIHVDRLLDQPDLEIVGCADSHRESAEKLAGRIAEKSSKPPAVFSDYRELLELPLDALAVFTPHLFHYRLTMDALQAGCHVFVEKPLSTNSQEAADIVSLARGRQRKVGVGHQYRLRPSLIEARKRLAADAIGPLRLVTAVMAQPWLAKQQGQGAESSWRFDPKIAGGGLLSDAGDHLIDALLWTSGRAAHEVFAVQSKLPTGLDVVTAATIRLAGDAPATLALSGVSRGSLFELTFFGERGRIRATDVVFEIDDGEGAAARQVDLPAAGESIDGNFLAALRGEAPLSCPADEALDTVRLSEAIARSAAAGQVVQVV</sequence>
<dbReference type="InterPro" id="IPR050463">
    <property type="entry name" value="Gfo/Idh/MocA_oxidrdct_glycsds"/>
</dbReference>
<proteinExistence type="predicted"/>
<dbReference type="PANTHER" id="PTHR43818">
    <property type="entry name" value="BCDNA.GH03377"/>
    <property type="match status" value="1"/>
</dbReference>
<dbReference type="InterPro" id="IPR036291">
    <property type="entry name" value="NAD(P)-bd_dom_sf"/>
</dbReference>
<dbReference type="Proteomes" id="UP000186309">
    <property type="component" value="Chromosome"/>
</dbReference>
<dbReference type="AlphaFoldDB" id="A0A1U7CQK7"/>
<evidence type="ECO:0000259" key="2">
    <source>
        <dbReference type="Pfam" id="PF01408"/>
    </source>
</evidence>
<dbReference type="Gene3D" id="3.40.50.720">
    <property type="entry name" value="NAD(P)-binding Rossmann-like Domain"/>
    <property type="match status" value="1"/>
</dbReference>
<keyword evidence="1" id="KW-0560">Oxidoreductase</keyword>
<feature type="domain" description="GFO/IDH/MocA-like oxidoreductase" evidence="3">
    <location>
        <begin position="139"/>
        <end position="262"/>
    </location>
</feature>
<dbReference type="KEGG" id="pbor:BSF38_02735"/>
<evidence type="ECO:0008006" key="6">
    <source>
        <dbReference type="Google" id="ProtNLM"/>
    </source>
</evidence>
<accession>A0A1U7CQK7</accession>
<dbReference type="InterPro" id="IPR055170">
    <property type="entry name" value="GFO_IDH_MocA-like_dom"/>
</dbReference>
<reference evidence="5" key="1">
    <citation type="submission" date="2016-12" db="EMBL/GenBank/DDBJ databases">
        <title>Comparative genomics of four Isosphaeraceae planctomycetes: a common pool of plasmids and glycoside hydrolase genes.</title>
        <authorList>
            <person name="Ivanova A."/>
        </authorList>
    </citation>
    <scope>NUCLEOTIDE SEQUENCE [LARGE SCALE GENOMIC DNA]</scope>
    <source>
        <strain evidence="5">PX4</strain>
    </source>
</reference>
<dbReference type="EMBL" id="CP019082">
    <property type="protein sequence ID" value="APW61225.1"/>
    <property type="molecule type" value="Genomic_DNA"/>
</dbReference>
<dbReference type="GO" id="GO:0000166">
    <property type="term" value="F:nucleotide binding"/>
    <property type="evidence" value="ECO:0007669"/>
    <property type="project" value="InterPro"/>
</dbReference>
<dbReference type="STRING" id="1387353.BSF38_02735"/>
<dbReference type="SUPFAM" id="SSF51735">
    <property type="entry name" value="NAD(P)-binding Rossmann-fold domains"/>
    <property type="match status" value="1"/>
</dbReference>
<dbReference type="GO" id="GO:0016491">
    <property type="term" value="F:oxidoreductase activity"/>
    <property type="evidence" value="ECO:0007669"/>
    <property type="project" value="UniProtKB-KW"/>
</dbReference>
<feature type="domain" description="Gfo/Idh/MocA-like oxidoreductase N-terminal" evidence="2">
    <location>
        <begin position="6"/>
        <end position="129"/>
    </location>
</feature>
<evidence type="ECO:0000256" key="1">
    <source>
        <dbReference type="ARBA" id="ARBA00023002"/>
    </source>
</evidence>
<gene>
    <name evidence="4" type="ORF">BSF38_02735</name>
</gene>
<evidence type="ECO:0000259" key="3">
    <source>
        <dbReference type="Pfam" id="PF22725"/>
    </source>
</evidence>
<organism evidence="4 5">
    <name type="scientific">Paludisphaera borealis</name>
    <dbReference type="NCBI Taxonomy" id="1387353"/>
    <lineage>
        <taxon>Bacteria</taxon>
        <taxon>Pseudomonadati</taxon>
        <taxon>Planctomycetota</taxon>
        <taxon>Planctomycetia</taxon>
        <taxon>Isosphaerales</taxon>
        <taxon>Isosphaeraceae</taxon>
        <taxon>Paludisphaera</taxon>
    </lineage>
</organism>
<dbReference type="PANTHER" id="PTHR43818:SF11">
    <property type="entry name" value="BCDNA.GH03377"/>
    <property type="match status" value="1"/>
</dbReference>
<dbReference type="RefSeq" id="WP_076346423.1">
    <property type="nucleotide sequence ID" value="NZ_CP019082.1"/>
</dbReference>
<dbReference type="Pfam" id="PF01408">
    <property type="entry name" value="GFO_IDH_MocA"/>
    <property type="match status" value="1"/>
</dbReference>
<protein>
    <recommendedName>
        <fullName evidence="6">Gfo/Idh/MocA family oxidoreductase</fullName>
    </recommendedName>
</protein>
<dbReference type="Pfam" id="PF22725">
    <property type="entry name" value="GFO_IDH_MocA_C3"/>
    <property type="match status" value="1"/>
</dbReference>
<evidence type="ECO:0000313" key="4">
    <source>
        <dbReference type="EMBL" id="APW61225.1"/>
    </source>
</evidence>
<dbReference type="Gene3D" id="3.30.360.10">
    <property type="entry name" value="Dihydrodipicolinate Reductase, domain 2"/>
    <property type="match status" value="1"/>
</dbReference>